<dbReference type="InterPro" id="IPR038435">
    <property type="entry name" value="DNA_pack_C_sf"/>
</dbReference>
<dbReference type="InterPro" id="IPR003499">
    <property type="entry name" value="DNA_pack_N"/>
</dbReference>
<evidence type="ECO:0000313" key="9">
    <source>
        <dbReference type="EMBL" id="QCA47560.1"/>
    </source>
</evidence>
<dbReference type="EMBL" id="MH709346">
    <property type="protein sequence ID" value="QCA45443.1"/>
    <property type="molecule type" value="Genomic_DNA"/>
</dbReference>
<dbReference type="Gene3D" id="3.30.420.320">
    <property type="match status" value="1"/>
</dbReference>
<dbReference type="InterPro" id="IPR033663">
    <property type="entry name" value="HSV_TRM3"/>
</dbReference>
<keyword evidence="1" id="KW-1048">Host nucleus</keyword>
<dbReference type="Gene3D" id="3.40.50.300">
    <property type="entry name" value="P-loop containing nucleotide triphosphate hydrolases"/>
    <property type="match status" value="1"/>
</dbReference>
<dbReference type="GO" id="GO:0016787">
    <property type="term" value="F:hydrolase activity"/>
    <property type="evidence" value="ECO:0007669"/>
    <property type="project" value="UniProtKB-KW"/>
</dbReference>
<sequence length="747" mass="82771">MSLIMFGRTLGEESVRYFERLKRRRDERFGTLESPTPCSTRQGSLGNATQIPFLNFAIDVTRRHQAVIPGIGTLHNCCEYIPLFSATARRAMFGAFLSSTGYNCTPNVVLKPWRYSVNANVSPELKKAVSSVQFYEYSPEEAAPHRNAYSGVMNTFRAFSLSDSFCQLSTFTQRFSYLVETSFESIEECGSHGKRAKVDVPIYGRYKGTLELFQKMILMHTTHFISSVLLGDHADRVDCFLRTVFNMPSVSDSVLEHFKQKSTVFLVPRRHGKTWFLVPLIALVMATFRGIKVGYTAHIRKATEPVFEGIKSRLEQWFGANYVDHVKGESITFSFTDGSYSTAVFASSHNTNGIRGQDFNLLFVDEANFIRPDAVQTIVGFLNQTNCKIIFVSSTNTGKASTSFLYNLRGSSDQLLNVVTYVCDDHMPRVLAHSDVTACSCYVLNKPVFITMDGAMRRTADLFMADSFVQEIVGGRKQNSGGVGFDRPLFTKTARERFILYRPSTVANCAILSSVLYVYVDPAFTSNTRASGTGVAIVGRYKSDWIIFGLEHFFLRALTGTSSSEIGRCVTQCLGHILALHPNTFTNVHVSIEGNSSQDSAVAISLAIAQQFAVLEKGNVLSSAPVLLFYHSIPPGCSVAYPFFLLQKQKTPAVDYFVKRFNSGNIIASQELVSLTVKLGVDPVEYLCKQLDNLTEVIKGGMGNLDTKTYTGKGTTGTMSDDLMVALIMAVYIGSSCIPDSVFMPIK</sequence>
<evidence type="ECO:0000256" key="4">
    <source>
        <dbReference type="ARBA" id="ARBA00023125"/>
    </source>
</evidence>
<evidence type="ECO:0000256" key="5">
    <source>
        <dbReference type="ARBA" id="ARBA00023219"/>
    </source>
</evidence>
<dbReference type="Pfam" id="PF02500">
    <property type="entry name" value="DNA_pack_N"/>
    <property type="match status" value="1"/>
</dbReference>
<name>A0A4D6F466_HHV3</name>
<evidence type="ECO:0000259" key="7">
    <source>
        <dbReference type="Pfam" id="PF02500"/>
    </source>
</evidence>
<keyword evidence="2" id="KW-1188">Viral release from host cell</keyword>
<keyword evidence="4" id="KW-0238">DNA-binding</keyword>
<dbReference type="GO" id="GO:0051276">
    <property type="term" value="P:chromosome organization"/>
    <property type="evidence" value="ECO:0007669"/>
    <property type="project" value="InterPro"/>
</dbReference>
<dbReference type="InterPro" id="IPR027417">
    <property type="entry name" value="P-loop_NTPase"/>
</dbReference>
<dbReference type="SUPFAM" id="SSF52540">
    <property type="entry name" value="P-loop containing nucleoside triphosphate hydrolases"/>
    <property type="match status" value="1"/>
</dbReference>
<proteinExistence type="inferred from homology"/>
<organismHost>
    <name type="scientific">Homo sapiens</name>
    <name type="common">Human</name>
    <dbReference type="NCBI Taxonomy" id="9606"/>
</organismHost>
<evidence type="ECO:0000256" key="2">
    <source>
        <dbReference type="ARBA" id="ARBA00022612"/>
    </source>
</evidence>
<keyword evidence="3" id="KW-0378">Hydrolase</keyword>
<reference evidence="8" key="1">
    <citation type="submission" date="2018-08" db="EMBL/GenBank/DDBJ databases">
        <title>Analysis of the reiteration regions (R1 to R5) of varicella-zoster virus.</title>
        <authorList>
            <person name="Depledge D.P."/>
            <person name="Jensen N.J."/>
            <person name="Breuer J."/>
            <person name="Schmid S."/>
        </authorList>
    </citation>
    <scope>NUCLEOTIDE SEQUENCE</scope>
    <source>
        <strain evidence="8">KPZ13-103</strain>
        <strain evidence="9">KPZ13-353</strain>
    </source>
</reference>
<feature type="domain" description="Probable DNA packing protein N-terminal" evidence="7">
    <location>
        <begin position="63"/>
        <end position="356"/>
    </location>
</feature>
<dbReference type="InterPro" id="IPR003498">
    <property type="entry name" value="DNA_pack_C"/>
</dbReference>
<evidence type="ECO:0000313" key="8">
    <source>
        <dbReference type="EMBL" id="QCA45443.1"/>
    </source>
</evidence>
<feature type="domain" description="Probable DNA packing protein C-terminal" evidence="6">
    <location>
        <begin position="382"/>
        <end position="743"/>
    </location>
</feature>
<gene>
    <name evidence="8" type="primary">ORF42</name>
</gene>
<evidence type="ECO:0000259" key="6">
    <source>
        <dbReference type="Pfam" id="PF02499"/>
    </source>
</evidence>
<protein>
    <submittedName>
        <fullName evidence="8">ORF42</fullName>
    </submittedName>
</protein>
<dbReference type="Pfam" id="PF02499">
    <property type="entry name" value="DNA_pack_C"/>
    <property type="match status" value="1"/>
</dbReference>
<dbReference type="HAMAP" id="MF_04013">
    <property type="entry name" value="HSV_TRM3"/>
    <property type="match status" value="1"/>
</dbReference>
<dbReference type="EMBL" id="MH709375">
    <property type="protein sequence ID" value="QCA47560.1"/>
    <property type="molecule type" value="Genomic_DNA"/>
</dbReference>
<evidence type="ECO:0000256" key="1">
    <source>
        <dbReference type="ARBA" id="ARBA00022562"/>
    </source>
</evidence>
<keyword evidence="5" id="KW-0231">Viral genome packaging</keyword>
<dbReference type="GO" id="GO:0003677">
    <property type="term" value="F:DNA binding"/>
    <property type="evidence" value="ECO:0007669"/>
    <property type="project" value="UniProtKB-KW"/>
</dbReference>
<organism evidence="8">
    <name type="scientific">Human herpesvirus 3</name>
    <name type="common">HHV-3</name>
    <name type="synonym">Varicella-zoster virus</name>
    <dbReference type="NCBI Taxonomy" id="10335"/>
    <lineage>
        <taxon>Viruses</taxon>
        <taxon>Duplodnaviria</taxon>
        <taxon>Heunggongvirae</taxon>
        <taxon>Peploviricota</taxon>
        <taxon>Herviviricetes</taxon>
        <taxon>Herpesvirales</taxon>
        <taxon>Orthoherpesviridae</taxon>
        <taxon>Alphaherpesvirinae</taxon>
        <taxon>Varicellovirus</taxon>
        <taxon>Varicellovirus humanalpha3</taxon>
    </lineage>
</organism>
<accession>A0A4D6F466</accession>
<evidence type="ECO:0000256" key="3">
    <source>
        <dbReference type="ARBA" id="ARBA00022801"/>
    </source>
</evidence>